<comment type="caution">
    <text evidence="3">The sequence shown here is derived from an EMBL/GenBank/DDBJ whole genome shotgun (WGS) entry which is preliminary data.</text>
</comment>
<dbReference type="Pfam" id="PF09511">
    <property type="entry name" value="RNA_lig_T4_1"/>
    <property type="match status" value="1"/>
</dbReference>
<reference evidence="3" key="1">
    <citation type="journal article" date="2022" name="bioRxiv">
        <title>Genomics of Preaxostyla Flagellates Illuminates Evolutionary Transitions and the Path Towards Mitochondrial Loss.</title>
        <authorList>
            <person name="Novak L.V.F."/>
            <person name="Treitli S.C."/>
            <person name="Pyrih J."/>
            <person name="Halakuc P."/>
            <person name="Pipaliya S.V."/>
            <person name="Vacek V."/>
            <person name="Brzon O."/>
            <person name="Soukal P."/>
            <person name="Eme L."/>
            <person name="Dacks J.B."/>
            <person name="Karnkowska A."/>
            <person name="Elias M."/>
            <person name="Hampl V."/>
        </authorList>
    </citation>
    <scope>NUCLEOTIDE SEQUENCE</scope>
    <source>
        <strain evidence="3">RCP-MX</strain>
    </source>
</reference>
<organism evidence="3 4">
    <name type="scientific">Paratrimastix pyriformis</name>
    <dbReference type="NCBI Taxonomy" id="342808"/>
    <lineage>
        <taxon>Eukaryota</taxon>
        <taxon>Metamonada</taxon>
        <taxon>Preaxostyla</taxon>
        <taxon>Paratrimastigidae</taxon>
        <taxon>Paratrimastix</taxon>
    </lineage>
</organism>
<dbReference type="EMBL" id="JAPMOS010000041">
    <property type="protein sequence ID" value="KAJ4457709.1"/>
    <property type="molecule type" value="Genomic_DNA"/>
</dbReference>
<evidence type="ECO:0000313" key="4">
    <source>
        <dbReference type="Proteomes" id="UP001141327"/>
    </source>
</evidence>
<evidence type="ECO:0000259" key="2">
    <source>
        <dbReference type="Pfam" id="PF09511"/>
    </source>
</evidence>
<feature type="compositionally biased region" description="Basic residues" evidence="1">
    <location>
        <begin position="573"/>
        <end position="586"/>
    </location>
</feature>
<protein>
    <submittedName>
        <fullName evidence="3">RNA ligase</fullName>
    </submittedName>
</protein>
<evidence type="ECO:0000256" key="1">
    <source>
        <dbReference type="SAM" id="MobiDB-lite"/>
    </source>
</evidence>
<dbReference type="InterPro" id="IPR019039">
    <property type="entry name" value="T4-Rnl1-like_N"/>
</dbReference>
<accession>A0ABQ8UEM1</accession>
<feature type="compositionally biased region" description="Pro residues" evidence="1">
    <location>
        <begin position="423"/>
        <end position="435"/>
    </location>
</feature>
<feature type="region of interest" description="Disordered" evidence="1">
    <location>
        <begin position="409"/>
        <end position="443"/>
    </location>
</feature>
<feature type="domain" description="T4 RNA ligase 1-like N-terminal" evidence="2">
    <location>
        <begin position="76"/>
        <end position="308"/>
    </location>
</feature>
<sequence>MERFNRPTQAFPEITSIDQITDLLSGQTDTDFVKICNPTLGTVVFDYEQARSRTFPTVPADCSAEERSRLLLYRELRGIIFSKTRGVVLARRYHKFFNVDERPDTAQRLINLLQPHVLLEKLDGSLVSPIILDDGTLRYATKRGVTAMSDLIEKHLRQYQATHRLSGPLPGACPPDAEWLPKCPSDRRCDYFYFAQVWLGLGFSPLFEWCSPQNKLVMEFANDQLVLTAIRHHRFGHYLPYPLMVATAREFGIPCVRTLTEACCGDCPQDTGDEIERLMQLVRKQPEMEGIVLRFDDGTMYKIKTSWYLTRVRGKPNIANEAQMWCRYLEGSLDDLLGSIPEAVRLPIVRYFDAAWPQFAASAHRLVDEVRTAVRGGADRAVWLEAAKERPALILAIFEALWNHFAPPPAVSPSSPDQQQATPPVPSPSPSPSPAPSTTSEPVTLRVVSDALLRYLHRRQPDLDPLHALTGRVVWPIGRPVALASAKPRTAPRVGGAPARRKAEKEESLEDVLQGLELEETGGRQAGSKKGKQKAKHGPPATIGEVRLPEPPVATAAAVAAASAPAPPPAPAPKKKSGGGKKKPKPVHKERGFMVGM</sequence>
<keyword evidence="3" id="KW-0436">Ligase</keyword>
<feature type="compositionally biased region" description="Low complexity" evidence="1">
    <location>
        <begin position="553"/>
        <end position="564"/>
    </location>
</feature>
<dbReference type="GO" id="GO:0016874">
    <property type="term" value="F:ligase activity"/>
    <property type="evidence" value="ECO:0007669"/>
    <property type="project" value="UniProtKB-KW"/>
</dbReference>
<dbReference type="Proteomes" id="UP001141327">
    <property type="component" value="Unassembled WGS sequence"/>
</dbReference>
<feature type="compositionally biased region" description="Basic residues" evidence="1">
    <location>
        <begin position="527"/>
        <end position="537"/>
    </location>
</feature>
<feature type="compositionally biased region" description="Low complexity" evidence="1">
    <location>
        <begin position="412"/>
        <end position="422"/>
    </location>
</feature>
<proteinExistence type="predicted"/>
<gene>
    <name evidence="3" type="ORF">PAPYR_6741</name>
</gene>
<feature type="region of interest" description="Disordered" evidence="1">
    <location>
        <begin position="486"/>
        <end position="597"/>
    </location>
</feature>
<evidence type="ECO:0000313" key="3">
    <source>
        <dbReference type="EMBL" id="KAJ4457709.1"/>
    </source>
</evidence>
<feature type="compositionally biased region" description="Basic and acidic residues" evidence="1">
    <location>
        <begin position="587"/>
        <end position="597"/>
    </location>
</feature>
<keyword evidence="4" id="KW-1185">Reference proteome</keyword>
<name>A0ABQ8UEM1_9EUKA</name>